<dbReference type="OrthoDB" id="1648691at2"/>
<dbReference type="InterPro" id="IPR011663">
    <property type="entry name" value="UTRA"/>
</dbReference>
<dbReference type="SMART" id="SM00866">
    <property type="entry name" value="UTRA"/>
    <property type="match status" value="1"/>
</dbReference>
<dbReference type="CDD" id="cd07377">
    <property type="entry name" value="WHTH_GntR"/>
    <property type="match status" value="1"/>
</dbReference>
<dbReference type="STRING" id="1527.SAMN04489757_11030"/>
<dbReference type="InterPro" id="IPR000524">
    <property type="entry name" value="Tscrpt_reg_HTH_GntR"/>
</dbReference>
<evidence type="ECO:0000256" key="3">
    <source>
        <dbReference type="ARBA" id="ARBA00023163"/>
    </source>
</evidence>
<dbReference type="InterPro" id="IPR050679">
    <property type="entry name" value="Bact_HTH_transcr_reg"/>
</dbReference>
<dbReference type="Pfam" id="PF07702">
    <property type="entry name" value="UTRA"/>
    <property type="match status" value="1"/>
</dbReference>
<evidence type="ECO:0000259" key="4">
    <source>
        <dbReference type="PROSITE" id="PS50949"/>
    </source>
</evidence>
<dbReference type="Proteomes" id="UP000198806">
    <property type="component" value="Unassembled WGS sequence"/>
</dbReference>
<dbReference type="GO" id="GO:0003700">
    <property type="term" value="F:DNA-binding transcription factor activity"/>
    <property type="evidence" value="ECO:0007669"/>
    <property type="project" value="InterPro"/>
</dbReference>
<dbReference type="Gene3D" id="1.10.10.10">
    <property type="entry name" value="Winged helix-like DNA-binding domain superfamily/Winged helix DNA-binding domain"/>
    <property type="match status" value="1"/>
</dbReference>
<dbReference type="SUPFAM" id="SSF64288">
    <property type="entry name" value="Chorismate lyase-like"/>
    <property type="match status" value="1"/>
</dbReference>
<organism evidence="5 6">
    <name type="scientific">Anaerocolumna aminovalerica</name>
    <dbReference type="NCBI Taxonomy" id="1527"/>
    <lineage>
        <taxon>Bacteria</taxon>
        <taxon>Bacillati</taxon>
        <taxon>Bacillota</taxon>
        <taxon>Clostridia</taxon>
        <taxon>Lachnospirales</taxon>
        <taxon>Lachnospiraceae</taxon>
        <taxon>Anaerocolumna</taxon>
    </lineage>
</organism>
<dbReference type="Pfam" id="PF00392">
    <property type="entry name" value="GntR"/>
    <property type="match status" value="1"/>
</dbReference>
<dbReference type="SUPFAM" id="SSF46785">
    <property type="entry name" value="Winged helix' DNA-binding domain"/>
    <property type="match status" value="1"/>
</dbReference>
<evidence type="ECO:0000313" key="6">
    <source>
        <dbReference type="Proteomes" id="UP000198806"/>
    </source>
</evidence>
<accession>A0A1I5ENB0</accession>
<evidence type="ECO:0000256" key="1">
    <source>
        <dbReference type="ARBA" id="ARBA00023015"/>
    </source>
</evidence>
<dbReference type="GO" id="GO:0045892">
    <property type="term" value="P:negative regulation of DNA-templated transcription"/>
    <property type="evidence" value="ECO:0007669"/>
    <property type="project" value="TreeGrafter"/>
</dbReference>
<keyword evidence="6" id="KW-1185">Reference proteome</keyword>
<dbReference type="PROSITE" id="PS50949">
    <property type="entry name" value="HTH_GNTR"/>
    <property type="match status" value="1"/>
</dbReference>
<proteinExistence type="predicted"/>
<dbReference type="AlphaFoldDB" id="A0A1I5ENB0"/>
<gene>
    <name evidence="5" type="ORF">SAMN04489757_11030</name>
</gene>
<sequence>MKQTLQLSEQVTQRLLQEIQSGIYFNYNRLPSEVEIAEYLGVSRTVIRDCLAVLEREGFISRKHGVGTIINRHVINVKTRIDLEQEFLEMIESTGQKAKIAYADVRDINADKQIAEKLHIKEDEPIFQVVRMITADDKPAILCTDHIAKKLLKETKYNTEELKLPIFHFLRKYCHVEVYMDLTEVKAVGADETVAEFFHIDVGSPLLYMDEVGYNFKGTPVLYSQEYYMDGILKHMMLRKKI</sequence>
<dbReference type="Gene3D" id="3.40.1410.10">
    <property type="entry name" value="Chorismate lyase-like"/>
    <property type="match status" value="1"/>
</dbReference>
<keyword evidence="3" id="KW-0804">Transcription</keyword>
<keyword evidence="2" id="KW-0238">DNA-binding</keyword>
<name>A0A1I5ENB0_9FIRM</name>
<feature type="domain" description="HTH gntR-type" evidence="4">
    <location>
        <begin position="5"/>
        <end position="73"/>
    </location>
</feature>
<evidence type="ECO:0000256" key="2">
    <source>
        <dbReference type="ARBA" id="ARBA00023125"/>
    </source>
</evidence>
<dbReference type="RefSeq" id="WP_091685736.1">
    <property type="nucleotide sequence ID" value="NZ_BAABFM010000061.1"/>
</dbReference>
<dbReference type="PANTHER" id="PTHR44846">
    <property type="entry name" value="MANNOSYL-D-GLYCERATE TRANSPORT/METABOLISM SYSTEM REPRESSOR MNGR-RELATED"/>
    <property type="match status" value="1"/>
</dbReference>
<dbReference type="EMBL" id="FOWD01000010">
    <property type="protein sequence ID" value="SFO12823.1"/>
    <property type="molecule type" value="Genomic_DNA"/>
</dbReference>
<keyword evidence="1" id="KW-0805">Transcription regulation</keyword>
<protein>
    <submittedName>
        <fullName evidence="5">GntR family transcriptional regulator</fullName>
    </submittedName>
</protein>
<reference evidence="5 6" key="1">
    <citation type="submission" date="2016-10" db="EMBL/GenBank/DDBJ databases">
        <authorList>
            <person name="de Groot N.N."/>
        </authorList>
    </citation>
    <scope>NUCLEOTIDE SEQUENCE [LARGE SCALE GENOMIC DNA]</scope>
    <source>
        <strain evidence="5 6">DSM 1283</strain>
    </source>
</reference>
<dbReference type="PRINTS" id="PR00035">
    <property type="entry name" value="HTHGNTR"/>
</dbReference>
<evidence type="ECO:0000313" key="5">
    <source>
        <dbReference type="EMBL" id="SFO12823.1"/>
    </source>
</evidence>
<dbReference type="InterPro" id="IPR036388">
    <property type="entry name" value="WH-like_DNA-bd_sf"/>
</dbReference>
<dbReference type="SMART" id="SM00345">
    <property type="entry name" value="HTH_GNTR"/>
    <property type="match status" value="1"/>
</dbReference>
<dbReference type="InterPro" id="IPR028978">
    <property type="entry name" value="Chorismate_lyase_/UTRA_dom_sf"/>
</dbReference>
<dbReference type="GO" id="GO:0003677">
    <property type="term" value="F:DNA binding"/>
    <property type="evidence" value="ECO:0007669"/>
    <property type="project" value="UniProtKB-KW"/>
</dbReference>
<dbReference type="InterPro" id="IPR036390">
    <property type="entry name" value="WH_DNA-bd_sf"/>
</dbReference>
<dbReference type="PANTHER" id="PTHR44846:SF17">
    <property type="entry name" value="GNTR-FAMILY TRANSCRIPTIONAL REGULATOR"/>
    <property type="match status" value="1"/>
</dbReference>